<proteinExistence type="predicted"/>
<sequence>MSENKTQTTGERTDEETRKIIENLSKKKKSKKLNDPVDPDLLNQILENERTKGQVWKKEEDKKEK</sequence>
<name>A0A0G0CNQ0_9BACT</name>
<feature type="region of interest" description="Disordered" evidence="1">
    <location>
        <begin position="1"/>
        <end position="65"/>
    </location>
</feature>
<evidence type="ECO:0000313" key="2">
    <source>
        <dbReference type="EMBL" id="KKP45022.1"/>
    </source>
</evidence>
<feature type="compositionally biased region" description="Basic and acidic residues" evidence="1">
    <location>
        <begin position="11"/>
        <end position="25"/>
    </location>
</feature>
<evidence type="ECO:0000256" key="1">
    <source>
        <dbReference type="SAM" id="MobiDB-lite"/>
    </source>
</evidence>
<dbReference type="Proteomes" id="UP000034778">
    <property type="component" value="Unassembled WGS sequence"/>
</dbReference>
<feature type="compositionally biased region" description="Polar residues" evidence="1">
    <location>
        <begin position="1"/>
        <end position="10"/>
    </location>
</feature>
<reference evidence="2 3" key="1">
    <citation type="journal article" date="2015" name="Nature">
        <title>rRNA introns, odd ribosomes, and small enigmatic genomes across a large radiation of phyla.</title>
        <authorList>
            <person name="Brown C.T."/>
            <person name="Hug L.A."/>
            <person name="Thomas B.C."/>
            <person name="Sharon I."/>
            <person name="Castelle C.J."/>
            <person name="Singh A."/>
            <person name="Wilkins M.J."/>
            <person name="Williams K.H."/>
            <person name="Banfield J.F."/>
        </authorList>
    </citation>
    <scope>NUCLEOTIDE SEQUENCE [LARGE SCALE GENOMIC DNA]</scope>
</reference>
<protein>
    <submittedName>
        <fullName evidence="2">Uncharacterized protein</fullName>
    </submittedName>
</protein>
<evidence type="ECO:0000313" key="3">
    <source>
        <dbReference type="Proteomes" id="UP000034778"/>
    </source>
</evidence>
<comment type="caution">
    <text evidence="2">The sequence shown here is derived from an EMBL/GenBank/DDBJ whole genome shotgun (WGS) entry which is preliminary data.</text>
</comment>
<dbReference type="EMBL" id="LBOW01000004">
    <property type="protein sequence ID" value="KKP45022.1"/>
    <property type="molecule type" value="Genomic_DNA"/>
</dbReference>
<gene>
    <name evidence="2" type="ORF">UR35_C0004G0054</name>
</gene>
<dbReference type="AlphaFoldDB" id="A0A0G0CNQ0"/>
<accession>A0A0G0CNQ0</accession>
<organism evidence="2 3">
    <name type="scientific">Candidatus Woesebacteria bacterium GW2011_GWB1_33_22</name>
    <dbReference type="NCBI Taxonomy" id="1618566"/>
    <lineage>
        <taxon>Bacteria</taxon>
        <taxon>Candidatus Woeseibacteriota</taxon>
    </lineage>
</organism>
<feature type="compositionally biased region" description="Basic and acidic residues" evidence="1">
    <location>
        <begin position="47"/>
        <end position="65"/>
    </location>
</feature>
<dbReference type="STRING" id="1618566.UR35_C0004G0054"/>